<evidence type="ECO:0000313" key="3">
    <source>
        <dbReference type="Proteomes" id="UP001595909"/>
    </source>
</evidence>
<dbReference type="InterPro" id="IPR036388">
    <property type="entry name" value="WH-like_DNA-bd_sf"/>
</dbReference>
<keyword evidence="3" id="KW-1185">Reference proteome</keyword>
<protein>
    <submittedName>
        <fullName evidence="2">ANTAR domain-containing protein</fullName>
    </submittedName>
</protein>
<feature type="domain" description="ANTAR" evidence="1">
    <location>
        <begin position="7"/>
        <end position="68"/>
    </location>
</feature>
<sequence>MFDALTDFDEITLTSNLCHALNTRGVIDQAIGIVIAHQQGTPAEAFDVLRSISQARNFRLPQVATDLVERTVTHSRPRDLRDNGH</sequence>
<comment type="caution">
    <text evidence="2">The sequence shown here is derived from an EMBL/GenBank/DDBJ whole genome shotgun (WGS) entry which is preliminary data.</text>
</comment>
<evidence type="ECO:0000313" key="2">
    <source>
        <dbReference type="EMBL" id="MFC4831247.1"/>
    </source>
</evidence>
<dbReference type="Gene3D" id="1.10.10.10">
    <property type="entry name" value="Winged helix-like DNA-binding domain superfamily/Winged helix DNA-binding domain"/>
    <property type="match status" value="1"/>
</dbReference>
<reference evidence="3" key="1">
    <citation type="journal article" date="2019" name="Int. J. Syst. Evol. Microbiol.">
        <title>The Global Catalogue of Microorganisms (GCM) 10K type strain sequencing project: providing services to taxonomists for standard genome sequencing and annotation.</title>
        <authorList>
            <consortium name="The Broad Institute Genomics Platform"/>
            <consortium name="The Broad Institute Genome Sequencing Center for Infectious Disease"/>
            <person name="Wu L."/>
            <person name="Ma J."/>
        </authorList>
    </citation>
    <scope>NUCLEOTIDE SEQUENCE [LARGE SCALE GENOMIC DNA]</scope>
    <source>
        <strain evidence="3">CCUG 50347</strain>
    </source>
</reference>
<dbReference type="Proteomes" id="UP001595909">
    <property type="component" value="Unassembled WGS sequence"/>
</dbReference>
<accession>A0ABV9RCZ3</accession>
<name>A0ABV9RCZ3_9PSEU</name>
<gene>
    <name evidence="2" type="ORF">ACFPEL_02385</name>
</gene>
<dbReference type="PROSITE" id="PS50921">
    <property type="entry name" value="ANTAR"/>
    <property type="match status" value="1"/>
</dbReference>
<dbReference type="Pfam" id="PF03861">
    <property type="entry name" value="ANTAR"/>
    <property type="match status" value="1"/>
</dbReference>
<organism evidence="2 3">
    <name type="scientific">Actinomycetospora chibensis</name>
    <dbReference type="NCBI Taxonomy" id="663606"/>
    <lineage>
        <taxon>Bacteria</taxon>
        <taxon>Bacillati</taxon>
        <taxon>Actinomycetota</taxon>
        <taxon>Actinomycetes</taxon>
        <taxon>Pseudonocardiales</taxon>
        <taxon>Pseudonocardiaceae</taxon>
        <taxon>Actinomycetospora</taxon>
    </lineage>
</organism>
<evidence type="ECO:0000259" key="1">
    <source>
        <dbReference type="PROSITE" id="PS50921"/>
    </source>
</evidence>
<dbReference type="InterPro" id="IPR005561">
    <property type="entry name" value="ANTAR"/>
</dbReference>
<proteinExistence type="predicted"/>
<dbReference type="RefSeq" id="WP_274186859.1">
    <property type="nucleotide sequence ID" value="NZ_BAABHN010000003.1"/>
</dbReference>
<dbReference type="SMART" id="SM01012">
    <property type="entry name" value="ANTAR"/>
    <property type="match status" value="1"/>
</dbReference>
<dbReference type="EMBL" id="JBHSIM010000003">
    <property type="protein sequence ID" value="MFC4831247.1"/>
    <property type="molecule type" value="Genomic_DNA"/>
</dbReference>